<evidence type="ECO:0000313" key="2">
    <source>
        <dbReference type="EMBL" id="PRQ44038.1"/>
    </source>
</evidence>
<feature type="transmembrane region" description="Helical" evidence="1">
    <location>
        <begin position="28"/>
        <end position="51"/>
    </location>
</feature>
<dbReference type="AlphaFoldDB" id="A0A2P6RC80"/>
<gene>
    <name evidence="2" type="ORF">RchiOBHm_Chr3g0474841</name>
</gene>
<evidence type="ECO:0000313" key="3">
    <source>
        <dbReference type="Proteomes" id="UP000238479"/>
    </source>
</evidence>
<dbReference type="Gramene" id="PRQ44038">
    <property type="protein sequence ID" value="PRQ44038"/>
    <property type="gene ID" value="RchiOBHm_Chr3g0474841"/>
</dbReference>
<accession>A0A2P6RC80</accession>
<keyword evidence="3" id="KW-1185">Reference proteome</keyword>
<evidence type="ECO:0000256" key="1">
    <source>
        <dbReference type="SAM" id="Phobius"/>
    </source>
</evidence>
<keyword evidence="1" id="KW-0472">Membrane</keyword>
<comment type="caution">
    <text evidence="2">The sequence shown here is derived from an EMBL/GenBank/DDBJ whole genome shotgun (WGS) entry which is preliminary data.</text>
</comment>
<keyword evidence="1" id="KW-0812">Transmembrane</keyword>
<protein>
    <submittedName>
        <fullName evidence="2">Uncharacterized protein</fullName>
    </submittedName>
</protein>
<keyword evidence="1" id="KW-1133">Transmembrane helix</keyword>
<name>A0A2P6RC80_ROSCH</name>
<sequence length="60" mass="6621">MAPTVRSSSPARRGPLLGALHEHGTLDFVMLFSCFGINTQLIFFSFFFFFFSSVNGAIKG</sequence>
<reference evidence="2 3" key="1">
    <citation type="journal article" date="2018" name="Nat. Genet.">
        <title>The Rosa genome provides new insights in the design of modern roses.</title>
        <authorList>
            <person name="Bendahmane M."/>
        </authorList>
    </citation>
    <scope>NUCLEOTIDE SEQUENCE [LARGE SCALE GENOMIC DNA]</scope>
    <source>
        <strain evidence="3">cv. Old Blush</strain>
    </source>
</reference>
<dbReference type="Proteomes" id="UP000238479">
    <property type="component" value="Chromosome 3"/>
</dbReference>
<proteinExistence type="predicted"/>
<organism evidence="2 3">
    <name type="scientific">Rosa chinensis</name>
    <name type="common">China rose</name>
    <dbReference type="NCBI Taxonomy" id="74649"/>
    <lineage>
        <taxon>Eukaryota</taxon>
        <taxon>Viridiplantae</taxon>
        <taxon>Streptophyta</taxon>
        <taxon>Embryophyta</taxon>
        <taxon>Tracheophyta</taxon>
        <taxon>Spermatophyta</taxon>
        <taxon>Magnoliopsida</taxon>
        <taxon>eudicotyledons</taxon>
        <taxon>Gunneridae</taxon>
        <taxon>Pentapetalae</taxon>
        <taxon>rosids</taxon>
        <taxon>fabids</taxon>
        <taxon>Rosales</taxon>
        <taxon>Rosaceae</taxon>
        <taxon>Rosoideae</taxon>
        <taxon>Rosoideae incertae sedis</taxon>
        <taxon>Rosa</taxon>
    </lineage>
</organism>
<dbReference type="EMBL" id="PDCK01000041">
    <property type="protein sequence ID" value="PRQ44038.1"/>
    <property type="molecule type" value="Genomic_DNA"/>
</dbReference>